<keyword evidence="5" id="KW-0175">Coiled coil</keyword>
<feature type="coiled-coil region" evidence="5">
    <location>
        <begin position="146"/>
        <end position="177"/>
    </location>
</feature>
<dbReference type="RefSeq" id="WP_120333558.1">
    <property type="nucleotide sequence ID" value="NZ_MCAQ01000004.1"/>
</dbReference>
<dbReference type="Pfam" id="PF00578">
    <property type="entry name" value="AhpC-TSA"/>
    <property type="match status" value="1"/>
</dbReference>
<accession>A0A420G3C5</accession>
<dbReference type="AlphaFoldDB" id="A0A420G3C5"/>
<evidence type="ECO:0000256" key="1">
    <source>
        <dbReference type="ARBA" id="ARBA00004196"/>
    </source>
</evidence>
<dbReference type="InterPro" id="IPR000866">
    <property type="entry name" value="AhpC/TSA"/>
</dbReference>
<evidence type="ECO:0000259" key="7">
    <source>
        <dbReference type="PROSITE" id="PS51352"/>
    </source>
</evidence>
<dbReference type="GO" id="GO:0016209">
    <property type="term" value="F:antioxidant activity"/>
    <property type="evidence" value="ECO:0007669"/>
    <property type="project" value="InterPro"/>
</dbReference>
<dbReference type="InterPro" id="IPR036249">
    <property type="entry name" value="Thioredoxin-like_sf"/>
</dbReference>
<evidence type="ECO:0000256" key="3">
    <source>
        <dbReference type="ARBA" id="ARBA00023157"/>
    </source>
</evidence>
<sequence length="376" mass="42248">MTKVFTLIASLTFSTAIMAQHKTALLSGRVTGYTTQDKAFLSYRNGTQRIADSVIIGSNGTFQFNYTIADPTIASLTVGKTLALAQRSKSLTFYLENTAIKVLSTDSLKNPSVQGGKTNTELSQLKTRLEKIAPLRDALNTKYFSASQEQRNSPEFKKEIEQLSENYQLENKKILETFISENPNSFVSLDRIAEVVGYAPEAEDLDRYFKQLSPEIRHSEKGKAFALQIDQTKATSIGQIAPAFTQANPEGKNISLADYRGKYVLLDFWASWCGPCRHENPNVVKAYHALKNKKFTVLGVSLDQPGKKNNWLKAIADDKLEWDQVSDLNFWDNQVAKLYNIRSIPQNFLIDPNGKIIAKNLRGEDLELQLSKYIID</sequence>
<evidence type="ECO:0000256" key="4">
    <source>
        <dbReference type="ARBA" id="ARBA00023284"/>
    </source>
</evidence>
<evidence type="ECO:0000256" key="2">
    <source>
        <dbReference type="ARBA" id="ARBA00022748"/>
    </source>
</evidence>
<dbReference type="PROSITE" id="PS51352">
    <property type="entry name" value="THIOREDOXIN_2"/>
    <property type="match status" value="1"/>
</dbReference>
<keyword evidence="2" id="KW-0201">Cytochrome c-type biogenesis</keyword>
<evidence type="ECO:0000313" key="9">
    <source>
        <dbReference type="Proteomes" id="UP000286402"/>
    </source>
</evidence>
<dbReference type="InterPro" id="IPR017937">
    <property type="entry name" value="Thioredoxin_CS"/>
</dbReference>
<gene>
    <name evidence="8" type="ORF">BCY89_25285</name>
</gene>
<dbReference type="InterPro" id="IPR025380">
    <property type="entry name" value="DUF4369"/>
</dbReference>
<dbReference type="InterPro" id="IPR013766">
    <property type="entry name" value="Thioredoxin_domain"/>
</dbReference>
<evidence type="ECO:0000313" key="8">
    <source>
        <dbReference type="EMBL" id="RKF39719.1"/>
    </source>
</evidence>
<dbReference type="PANTHER" id="PTHR42852">
    <property type="entry name" value="THIOL:DISULFIDE INTERCHANGE PROTEIN DSBE"/>
    <property type="match status" value="1"/>
</dbReference>
<dbReference type="GO" id="GO:0017004">
    <property type="term" value="P:cytochrome complex assembly"/>
    <property type="evidence" value="ECO:0007669"/>
    <property type="project" value="UniProtKB-KW"/>
</dbReference>
<dbReference type="SUPFAM" id="SSF52833">
    <property type="entry name" value="Thioredoxin-like"/>
    <property type="match status" value="1"/>
</dbReference>
<dbReference type="EMBL" id="MCAQ01000004">
    <property type="protein sequence ID" value="RKF39719.1"/>
    <property type="molecule type" value="Genomic_DNA"/>
</dbReference>
<feature type="chain" id="PRO_5019447894" description="Thioredoxin domain-containing protein" evidence="6">
    <location>
        <begin position="20"/>
        <end position="376"/>
    </location>
</feature>
<dbReference type="InterPro" id="IPR050553">
    <property type="entry name" value="Thioredoxin_ResA/DsbE_sf"/>
</dbReference>
<dbReference type="CDD" id="cd02966">
    <property type="entry name" value="TlpA_like_family"/>
    <property type="match status" value="1"/>
</dbReference>
<proteinExistence type="predicted"/>
<feature type="signal peptide" evidence="6">
    <location>
        <begin position="1"/>
        <end position="19"/>
    </location>
</feature>
<keyword evidence="6" id="KW-0732">Signal</keyword>
<comment type="caution">
    <text evidence="8">The sequence shown here is derived from an EMBL/GenBank/DDBJ whole genome shotgun (WGS) entry which is preliminary data.</text>
</comment>
<dbReference type="GO" id="GO:0016491">
    <property type="term" value="F:oxidoreductase activity"/>
    <property type="evidence" value="ECO:0007669"/>
    <property type="project" value="InterPro"/>
</dbReference>
<keyword evidence="9" id="KW-1185">Reference proteome</keyword>
<dbReference type="GO" id="GO:0030313">
    <property type="term" value="C:cell envelope"/>
    <property type="evidence" value="ECO:0007669"/>
    <property type="project" value="UniProtKB-SubCell"/>
</dbReference>
<dbReference type="PANTHER" id="PTHR42852:SF6">
    <property type="entry name" value="THIOL:DISULFIDE INTERCHANGE PROTEIN DSBE"/>
    <property type="match status" value="1"/>
</dbReference>
<dbReference type="Gene3D" id="3.40.30.10">
    <property type="entry name" value="Glutaredoxin"/>
    <property type="match status" value="1"/>
</dbReference>
<evidence type="ECO:0000256" key="5">
    <source>
        <dbReference type="SAM" id="Coils"/>
    </source>
</evidence>
<keyword evidence="3" id="KW-1015">Disulfide bond</keyword>
<feature type="domain" description="Thioredoxin" evidence="7">
    <location>
        <begin position="235"/>
        <end position="376"/>
    </location>
</feature>
<evidence type="ECO:0000256" key="6">
    <source>
        <dbReference type="SAM" id="SignalP"/>
    </source>
</evidence>
<comment type="subcellular location">
    <subcellularLocation>
        <location evidence="1">Cell envelope</location>
    </subcellularLocation>
</comment>
<dbReference type="Proteomes" id="UP000286402">
    <property type="component" value="Unassembled WGS sequence"/>
</dbReference>
<organism evidence="8 9">
    <name type="scientific">Sphingobacterium siyangense</name>
    <dbReference type="NCBI Taxonomy" id="459529"/>
    <lineage>
        <taxon>Bacteria</taxon>
        <taxon>Pseudomonadati</taxon>
        <taxon>Bacteroidota</taxon>
        <taxon>Sphingobacteriia</taxon>
        <taxon>Sphingobacteriales</taxon>
        <taxon>Sphingobacteriaceae</taxon>
        <taxon>Sphingobacterium</taxon>
    </lineage>
</organism>
<dbReference type="Pfam" id="PF14289">
    <property type="entry name" value="DUF4369"/>
    <property type="match status" value="1"/>
</dbReference>
<keyword evidence="4" id="KW-0676">Redox-active center</keyword>
<name>A0A420G3C5_9SPHI</name>
<reference evidence="8 9" key="1">
    <citation type="submission" date="2016-07" db="EMBL/GenBank/DDBJ databases">
        <title>Genome analysis of Sphingobacterium siyangense T12B17.</title>
        <authorList>
            <person name="Xu D."/>
            <person name="Su Y."/>
            <person name="Zheng S."/>
        </authorList>
    </citation>
    <scope>NUCLEOTIDE SEQUENCE [LARGE SCALE GENOMIC DNA]</scope>
    <source>
        <strain evidence="8 9">T12B17</strain>
    </source>
</reference>
<dbReference type="PROSITE" id="PS00194">
    <property type="entry name" value="THIOREDOXIN_1"/>
    <property type="match status" value="1"/>
</dbReference>
<protein>
    <recommendedName>
        <fullName evidence="7">Thioredoxin domain-containing protein</fullName>
    </recommendedName>
</protein>